<evidence type="ECO:0000313" key="10">
    <source>
        <dbReference type="EMBL" id="KGF53714.1"/>
    </source>
</evidence>
<comment type="similarity">
    <text evidence="2">Belongs to the 'phage' integrase family.</text>
</comment>
<keyword evidence="4 6" id="KW-0238">DNA-binding</keyword>
<dbReference type="InterPro" id="IPR004107">
    <property type="entry name" value="Integrase_SAM-like_N"/>
</dbReference>
<dbReference type="InterPro" id="IPR010998">
    <property type="entry name" value="Integrase_recombinase_N"/>
</dbReference>
<evidence type="ECO:0000256" key="4">
    <source>
        <dbReference type="ARBA" id="ARBA00023125"/>
    </source>
</evidence>
<evidence type="ECO:0000256" key="2">
    <source>
        <dbReference type="ARBA" id="ARBA00008857"/>
    </source>
</evidence>
<dbReference type="AlphaFoldDB" id="A0A096D840"/>
<evidence type="ECO:0000256" key="5">
    <source>
        <dbReference type="ARBA" id="ARBA00023172"/>
    </source>
</evidence>
<sequence length="217" mass="24866">MLSKLHQNIETYQDVELTEDSRITLGEWLDRWLDEYKSGTIRSSTMYAYRQYARLYIKPILGDKVISHITSTDIQRMYTKLKREGRIHAMLHQAMKDAVGAHLIAKNPTEGAVVPKPNYRPKQILNEEQLDTFMIAIEQDEVWRDFFFTELTTGLRRGEICGLRWEDFDEVDGTLRVNRSVSTRKAGNLEVGEKGPAHHLSAGQHSPAPSGAEGNRH</sequence>
<evidence type="ECO:0000259" key="8">
    <source>
        <dbReference type="PROSITE" id="PS51898"/>
    </source>
</evidence>
<dbReference type="GO" id="GO:0003677">
    <property type="term" value="F:DNA binding"/>
    <property type="evidence" value="ECO:0007669"/>
    <property type="project" value="UniProtKB-UniRule"/>
</dbReference>
<dbReference type="InterPro" id="IPR044068">
    <property type="entry name" value="CB"/>
</dbReference>
<evidence type="ECO:0000256" key="3">
    <source>
        <dbReference type="ARBA" id="ARBA00022908"/>
    </source>
</evidence>
<dbReference type="InterPro" id="IPR050808">
    <property type="entry name" value="Phage_Integrase"/>
</dbReference>
<dbReference type="Gene3D" id="1.10.150.130">
    <property type="match status" value="1"/>
</dbReference>
<dbReference type="PANTHER" id="PTHR30629">
    <property type="entry name" value="PROPHAGE INTEGRASE"/>
    <property type="match status" value="1"/>
</dbReference>
<organism evidence="10 11">
    <name type="scientific">Flavonifractor plautii 1_3_50AFAA</name>
    <dbReference type="NCBI Taxonomy" id="742738"/>
    <lineage>
        <taxon>Bacteria</taxon>
        <taxon>Bacillati</taxon>
        <taxon>Bacillota</taxon>
        <taxon>Clostridia</taxon>
        <taxon>Eubacteriales</taxon>
        <taxon>Oscillospiraceae</taxon>
        <taxon>Flavonifractor</taxon>
    </lineage>
</organism>
<dbReference type="PANTHER" id="PTHR30629:SF2">
    <property type="entry name" value="PROPHAGE INTEGRASE INTS-RELATED"/>
    <property type="match status" value="1"/>
</dbReference>
<keyword evidence="3" id="KW-0229">DNA integration</keyword>
<evidence type="ECO:0000259" key="9">
    <source>
        <dbReference type="PROSITE" id="PS51900"/>
    </source>
</evidence>
<feature type="domain" description="Core-binding (CB)" evidence="9">
    <location>
        <begin position="23"/>
        <end position="99"/>
    </location>
</feature>
<evidence type="ECO:0000256" key="1">
    <source>
        <dbReference type="ARBA" id="ARBA00003283"/>
    </source>
</evidence>
<evidence type="ECO:0000313" key="11">
    <source>
        <dbReference type="Proteomes" id="UP000029585"/>
    </source>
</evidence>
<comment type="function">
    <text evidence="1">Site-specific tyrosine recombinase, which acts by catalyzing the cutting and rejoining of the recombining DNA molecules.</text>
</comment>
<dbReference type="PROSITE" id="PS51900">
    <property type="entry name" value="CB"/>
    <property type="match status" value="1"/>
</dbReference>
<dbReference type="eggNOG" id="COG0582">
    <property type="taxonomic scope" value="Bacteria"/>
</dbReference>
<reference evidence="10 11" key="1">
    <citation type="submission" date="2011-08" db="EMBL/GenBank/DDBJ databases">
        <title>The Genome Sequence of Clostridium orbiscindens 1_3_50AFAA.</title>
        <authorList>
            <consortium name="The Broad Institute Genome Sequencing Platform"/>
            <person name="Earl A."/>
            <person name="Ward D."/>
            <person name="Feldgarden M."/>
            <person name="Gevers D."/>
            <person name="Daigneault M."/>
            <person name="Strauss J."/>
            <person name="Allen-Vercoe E."/>
            <person name="Young S.K."/>
            <person name="Zeng Q."/>
            <person name="Gargeya S."/>
            <person name="Fitzgerald M."/>
            <person name="Haas B."/>
            <person name="Abouelleil A."/>
            <person name="Alvarado L."/>
            <person name="Arachchi H.M."/>
            <person name="Berlin A."/>
            <person name="Brown A."/>
            <person name="Chapman S.B."/>
            <person name="Chen Z."/>
            <person name="Dunbar C."/>
            <person name="Freedman E."/>
            <person name="Gearin G."/>
            <person name="Gellesch M."/>
            <person name="Goldberg J."/>
            <person name="Griggs A."/>
            <person name="Gujja S."/>
            <person name="Heiman D."/>
            <person name="Howarth C."/>
            <person name="Larson L."/>
            <person name="Lui A."/>
            <person name="MacDonald P.J.P."/>
            <person name="Montmayeur A."/>
            <person name="Murphy C."/>
            <person name="Neiman D."/>
            <person name="Pearson M."/>
            <person name="Priest M."/>
            <person name="Roberts A."/>
            <person name="Saif S."/>
            <person name="Shea T."/>
            <person name="Shenoy N."/>
            <person name="Sisk P."/>
            <person name="Stolte C."/>
            <person name="Sykes S."/>
            <person name="Wortman J."/>
            <person name="Nusbaum C."/>
            <person name="Birren B."/>
        </authorList>
    </citation>
    <scope>NUCLEOTIDE SEQUENCE [LARGE SCALE GENOMIC DNA]</scope>
    <source>
        <strain evidence="10 11">1_3_50AFAA</strain>
    </source>
</reference>
<dbReference type="SUPFAM" id="SSF56349">
    <property type="entry name" value="DNA breaking-rejoining enzymes"/>
    <property type="match status" value="1"/>
</dbReference>
<keyword evidence="11" id="KW-1185">Reference proteome</keyword>
<gene>
    <name evidence="10" type="ORF">HMPREF9460_03534</name>
</gene>
<protein>
    <recommendedName>
        <fullName evidence="12">Core-binding (CB) domain-containing protein</fullName>
    </recommendedName>
</protein>
<dbReference type="Pfam" id="PF14659">
    <property type="entry name" value="Phage_int_SAM_3"/>
    <property type="match status" value="1"/>
</dbReference>
<evidence type="ECO:0000256" key="7">
    <source>
        <dbReference type="SAM" id="MobiDB-lite"/>
    </source>
</evidence>
<dbReference type="Proteomes" id="UP000029585">
    <property type="component" value="Unassembled WGS sequence"/>
</dbReference>
<dbReference type="InterPro" id="IPR002104">
    <property type="entry name" value="Integrase_catalytic"/>
</dbReference>
<dbReference type="PATRIC" id="fig|742738.3.peg.3642"/>
<feature type="region of interest" description="Disordered" evidence="7">
    <location>
        <begin position="186"/>
        <end position="217"/>
    </location>
</feature>
<dbReference type="Gene3D" id="1.10.443.10">
    <property type="entry name" value="Intergrase catalytic core"/>
    <property type="match status" value="1"/>
</dbReference>
<dbReference type="HOGENOM" id="CLU_1270465_0_0_9"/>
<evidence type="ECO:0000256" key="6">
    <source>
        <dbReference type="PROSITE-ProRule" id="PRU01248"/>
    </source>
</evidence>
<dbReference type="GO" id="GO:0015074">
    <property type="term" value="P:DNA integration"/>
    <property type="evidence" value="ECO:0007669"/>
    <property type="project" value="UniProtKB-KW"/>
</dbReference>
<dbReference type="InterPro" id="IPR011010">
    <property type="entry name" value="DNA_brk_join_enz"/>
</dbReference>
<keyword evidence="5" id="KW-0233">DNA recombination</keyword>
<evidence type="ECO:0008006" key="12">
    <source>
        <dbReference type="Google" id="ProtNLM"/>
    </source>
</evidence>
<dbReference type="EMBL" id="ADLO01000105">
    <property type="protein sequence ID" value="KGF53714.1"/>
    <property type="molecule type" value="Genomic_DNA"/>
</dbReference>
<accession>A0A096D840</accession>
<feature type="domain" description="Tyr recombinase" evidence="8">
    <location>
        <begin position="120"/>
        <end position="217"/>
    </location>
</feature>
<dbReference type="PROSITE" id="PS51898">
    <property type="entry name" value="TYR_RECOMBINASE"/>
    <property type="match status" value="1"/>
</dbReference>
<name>A0A096D840_FLAPL</name>
<dbReference type="InterPro" id="IPR013762">
    <property type="entry name" value="Integrase-like_cat_sf"/>
</dbReference>
<dbReference type="GO" id="GO:0006310">
    <property type="term" value="P:DNA recombination"/>
    <property type="evidence" value="ECO:0007669"/>
    <property type="project" value="UniProtKB-KW"/>
</dbReference>
<comment type="caution">
    <text evidence="10">The sequence shown here is derived from an EMBL/GenBank/DDBJ whole genome shotgun (WGS) entry which is preliminary data.</text>
</comment>
<proteinExistence type="inferred from homology"/>